<dbReference type="InterPro" id="IPR000835">
    <property type="entry name" value="HTH_MarR-typ"/>
</dbReference>
<evidence type="ECO:0000313" key="1">
    <source>
        <dbReference type="EMBL" id="QNQ90206.1"/>
    </source>
</evidence>
<protein>
    <submittedName>
        <fullName evidence="1">MarR family transcriptional regulator</fullName>
    </submittedName>
</protein>
<gene>
    <name evidence="1" type="ORF">GP475_05790</name>
</gene>
<dbReference type="InterPro" id="IPR052526">
    <property type="entry name" value="HTH-type_Bedaq_tolerance"/>
</dbReference>
<dbReference type="InterPro" id="IPR036390">
    <property type="entry name" value="WH_DNA-bd_sf"/>
</dbReference>
<dbReference type="KEGG" id="cpoy:GP475_05790"/>
<dbReference type="InterPro" id="IPR011991">
    <property type="entry name" value="ArsR-like_HTH"/>
</dbReference>
<dbReference type="SUPFAM" id="SSF46785">
    <property type="entry name" value="Winged helix' DNA-binding domain"/>
    <property type="match status" value="1"/>
</dbReference>
<evidence type="ECO:0000313" key="2">
    <source>
        <dbReference type="Proteomes" id="UP000516320"/>
    </source>
</evidence>
<name>A0A7H0SNT1_9CORY</name>
<keyword evidence="2" id="KW-1185">Reference proteome</keyword>
<accession>A0A7H0SNT1</accession>
<dbReference type="GO" id="GO:0003700">
    <property type="term" value="F:DNA-binding transcription factor activity"/>
    <property type="evidence" value="ECO:0007669"/>
    <property type="project" value="InterPro"/>
</dbReference>
<dbReference type="InterPro" id="IPR036388">
    <property type="entry name" value="WH-like_DNA-bd_sf"/>
</dbReference>
<organism evidence="1 2">
    <name type="scientific">Corynebacterium poyangense</name>
    <dbReference type="NCBI Taxonomy" id="2684405"/>
    <lineage>
        <taxon>Bacteria</taxon>
        <taxon>Bacillati</taxon>
        <taxon>Actinomycetota</taxon>
        <taxon>Actinomycetes</taxon>
        <taxon>Mycobacteriales</taxon>
        <taxon>Corynebacteriaceae</taxon>
        <taxon>Corynebacterium</taxon>
    </lineage>
</organism>
<dbReference type="PANTHER" id="PTHR39515">
    <property type="entry name" value="CONSERVED PROTEIN"/>
    <property type="match status" value="1"/>
</dbReference>
<sequence length="172" mass="19144">MTNQSPHGHSHEHDPTTDPTFETGSPDWWSELMLLTNRFSRHSLSLAGLPPTSASWRILGHLARRGPLCIGELADLEMTAQPTASRVIKRLADQGFVETRRSPLDGRATMVHLAPAGRIELRELRHSVAHSLEPLTEVLSDDELKILDAARPVLEKLINIHAPDHTVEEIPE</sequence>
<dbReference type="PROSITE" id="PS50995">
    <property type="entry name" value="HTH_MARR_2"/>
    <property type="match status" value="1"/>
</dbReference>
<proteinExistence type="predicted"/>
<dbReference type="PANTHER" id="PTHR39515:SF2">
    <property type="entry name" value="HTH-TYPE TRANSCRIPTIONAL REGULATOR RV0880"/>
    <property type="match status" value="1"/>
</dbReference>
<dbReference type="Proteomes" id="UP000516320">
    <property type="component" value="Chromosome"/>
</dbReference>
<dbReference type="AlphaFoldDB" id="A0A7H0SNT1"/>
<dbReference type="Pfam" id="PF12802">
    <property type="entry name" value="MarR_2"/>
    <property type="match status" value="1"/>
</dbReference>
<dbReference type="RefSeq" id="WP_187975662.1">
    <property type="nucleotide sequence ID" value="NZ_CP046884.1"/>
</dbReference>
<dbReference type="CDD" id="cd00090">
    <property type="entry name" value="HTH_ARSR"/>
    <property type="match status" value="1"/>
</dbReference>
<dbReference type="SMART" id="SM00347">
    <property type="entry name" value="HTH_MARR"/>
    <property type="match status" value="1"/>
</dbReference>
<dbReference type="EMBL" id="CP046884">
    <property type="protein sequence ID" value="QNQ90206.1"/>
    <property type="molecule type" value="Genomic_DNA"/>
</dbReference>
<dbReference type="Gene3D" id="1.10.10.10">
    <property type="entry name" value="Winged helix-like DNA-binding domain superfamily/Winged helix DNA-binding domain"/>
    <property type="match status" value="1"/>
</dbReference>
<reference evidence="1 2" key="1">
    <citation type="submission" date="2019-12" db="EMBL/GenBank/DDBJ databases">
        <title>Corynebacterium sp. nov., isolated from feces of the Anser Albifrons in China.</title>
        <authorList>
            <person name="Liu Q."/>
        </authorList>
    </citation>
    <scope>NUCLEOTIDE SEQUENCE [LARGE SCALE GENOMIC DNA]</scope>
    <source>
        <strain evidence="1 2">4H37-19</strain>
    </source>
</reference>